<evidence type="ECO:0000256" key="1">
    <source>
        <dbReference type="ARBA" id="ARBA00004651"/>
    </source>
</evidence>
<feature type="transmembrane region" description="Helical" evidence="8">
    <location>
        <begin position="91"/>
        <end position="114"/>
    </location>
</feature>
<accession>A0AAU7F9Y4</accession>
<dbReference type="Pfam" id="PF03547">
    <property type="entry name" value="Mem_trans"/>
    <property type="match status" value="2"/>
</dbReference>
<comment type="subcellular location">
    <subcellularLocation>
        <location evidence="1">Cell membrane</location>
        <topology evidence="1">Multi-pass membrane protein</topology>
    </subcellularLocation>
</comment>
<dbReference type="KEGG" id="cmav:ABHF33_01470"/>
<feature type="transmembrane region" description="Helical" evidence="8">
    <location>
        <begin position="181"/>
        <end position="198"/>
    </location>
</feature>
<evidence type="ECO:0000256" key="7">
    <source>
        <dbReference type="ARBA" id="ARBA00023136"/>
    </source>
</evidence>
<dbReference type="PANTHER" id="PTHR36838">
    <property type="entry name" value="AUXIN EFFLUX CARRIER FAMILY PROTEIN"/>
    <property type="match status" value="1"/>
</dbReference>
<evidence type="ECO:0000256" key="6">
    <source>
        <dbReference type="ARBA" id="ARBA00022989"/>
    </source>
</evidence>
<dbReference type="Gene3D" id="1.20.1530.20">
    <property type="match status" value="1"/>
</dbReference>
<dbReference type="RefSeq" id="WP_348945304.1">
    <property type="nucleotide sequence ID" value="NZ_CP157355.1"/>
</dbReference>
<comment type="similarity">
    <text evidence="2">Belongs to the auxin efflux carrier (TC 2.A.69) family.</text>
</comment>
<dbReference type="AlphaFoldDB" id="A0AAU7F9Y4"/>
<feature type="transmembrane region" description="Helical" evidence="8">
    <location>
        <begin position="120"/>
        <end position="139"/>
    </location>
</feature>
<keyword evidence="3" id="KW-0813">Transport</keyword>
<gene>
    <name evidence="9" type="ORF">ABHF33_01470</name>
</gene>
<sequence>MHTLYPLLQIIAPVLIIVLIGWTYARHRPVDMSGANRLNIDLLSPLLVFSAMAGKNASLLTYWPLMLCATLIVLGSGLVAYLVARRSGLNAAAFSVPQMFTNTGNMGLPLWLFAFGEAHFQGAVAIFVLINLLHFTLGIKLFNRQAPLLDVLKTPMIWALLAGLVVQYTQLTLADWLLKPIKMLGEIAIPLMLFALGVRMAQFKVSRWGAGLLGGILCPVVGLALAWPLAHWLPHAQAGILLLFGALPPAVLNYLLAEQYQQDPELVAAQVVAGTLYALLFVPLSLWLALNTAIGY</sequence>
<dbReference type="GO" id="GO:0005886">
    <property type="term" value="C:plasma membrane"/>
    <property type="evidence" value="ECO:0007669"/>
    <property type="project" value="UniProtKB-SubCell"/>
</dbReference>
<feature type="transmembrane region" description="Helical" evidence="8">
    <location>
        <begin position="210"/>
        <end position="230"/>
    </location>
</feature>
<organism evidence="9">
    <name type="scientific">Chitinibacter mangrovi</name>
    <dbReference type="NCBI Taxonomy" id="3153927"/>
    <lineage>
        <taxon>Bacteria</taxon>
        <taxon>Pseudomonadati</taxon>
        <taxon>Pseudomonadota</taxon>
        <taxon>Betaproteobacteria</taxon>
        <taxon>Neisseriales</taxon>
        <taxon>Chitinibacteraceae</taxon>
        <taxon>Chitinibacter</taxon>
    </lineage>
</organism>
<keyword evidence="5 8" id="KW-0812">Transmembrane</keyword>
<proteinExistence type="inferred from homology"/>
<feature type="transmembrane region" description="Helical" evidence="8">
    <location>
        <begin position="60"/>
        <end position="84"/>
    </location>
</feature>
<evidence type="ECO:0000256" key="5">
    <source>
        <dbReference type="ARBA" id="ARBA00022692"/>
    </source>
</evidence>
<dbReference type="PANTHER" id="PTHR36838:SF1">
    <property type="entry name" value="SLR1864 PROTEIN"/>
    <property type="match status" value="1"/>
</dbReference>
<keyword evidence="4" id="KW-1003">Cell membrane</keyword>
<dbReference type="InterPro" id="IPR038770">
    <property type="entry name" value="Na+/solute_symporter_sf"/>
</dbReference>
<keyword evidence="6 8" id="KW-1133">Transmembrane helix</keyword>
<dbReference type="EMBL" id="CP157355">
    <property type="protein sequence ID" value="XBM00981.1"/>
    <property type="molecule type" value="Genomic_DNA"/>
</dbReference>
<dbReference type="InterPro" id="IPR004776">
    <property type="entry name" value="Mem_transp_PIN-like"/>
</dbReference>
<evidence type="ECO:0000256" key="2">
    <source>
        <dbReference type="ARBA" id="ARBA00010145"/>
    </source>
</evidence>
<feature type="transmembrane region" description="Helical" evidence="8">
    <location>
        <begin position="6"/>
        <end position="25"/>
    </location>
</feature>
<dbReference type="GO" id="GO:0055085">
    <property type="term" value="P:transmembrane transport"/>
    <property type="evidence" value="ECO:0007669"/>
    <property type="project" value="InterPro"/>
</dbReference>
<evidence type="ECO:0000256" key="3">
    <source>
        <dbReference type="ARBA" id="ARBA00022448"/>
    </source>
</evidence>
<evidence type="ECO:0000313" key="9">
    <source>
        <dbReference type="EMBL" id="XBM00981.1"/>
    </source>
</evidence>
<evidence type="ECO:0000256" key="8">
    <source>
        <dbReference type="SAM" id="Phobius"/>
    </source>
</evidence>
<feature type="transmembrane region" description="Helical" evidence="8">
    <location>
        <begin position="268"/>
        <end position="290"/>
    </location>
</feature>
<reference evidence="9" key="1">
    <citation type="submission" date="2024-05" db="EMBL/GenBank/DDBJ databases">
        <authorList>
            <person name="Yang L."/>
            <person name="Pan L."/>
        </authorList>
    </citation>
    <scope>NUCLEOTIDE SEQUENCE</scope>
    <source>
        <strain evidence="9">FCG-7</strain>
    </source>
</reference>
<feature type="transmembrane region" description="Helical" evidence="8">
    <location>
        <begin position="236"/>
        <end position="256"/>
    </location>
</feature>
<protein>
    <submittedName>
        <fullName evidence="9">AEC family transporter</fullName>
    </submittedName>
</protein>
<keyword evidence="7 8" id="KW-0472">Membrane</keyword>
<name>A0AAU7F9Y4_9NEIS</name>
<feature type="transmembrane region" description="Helical" evidence="8">
    <location>
        <begin position="151"/>
        <end position="169"/>
    </location>
</feature>
<evidence type="ECO:0000256" key="4">
    <source>
        <dbReference type="ARBA" id="ARBA00022475"/>
    </source>
</evidence>